<evidence type="ECO:0000313" key="2">
    <source>
        <dbReference type="EMBL" id="BCK58119.1"/>
    </source>
</evidence>
<evidence type="ECO:0000259" key="1">
    <source>
        <dbReference type="Pfam" id="PF01636"/>
    </source>
</evidence>
<dbReference type="InterPro" id="IPR002575">
    <property type="entry name" value="Aminoglycoside_PTrfase"/>
</dbReference>
<keyword evidence="3" id="KW-1185">Reference proteome</keyword>
<gene>
    <name evidence="2" type="ORF">NWFMUON74_58910</name>
</gene>
<dbReference type="Gene3D" id="3.90.1200.10">
    <property type="match status" value="1"/>
</dbReference>
<sequence length="313" mass="34682">MDMSASVVLPDGWQDSVRAALAESPRPELADGGLRLLGAGMDSVALMLESDGGEYVLRLPQDPHGAEGIAHEQRLLPELAPCLPVPIPQFLFTAPNPLGPGRFCAYPAVPGESLSEEQWRARGLLDRPAIHRRIAESLAGVHAFPADRARELGIRIWDLRGEFGDDLKTVRAEVVPLLDRSDAALLLAAWERYLDDDANFAHEPTLIHADVSLDHLLVTGSELTGLIDFGDVAIADPDYDLCYLYPEAGREFVDRVLRCRGTELTPRTETKLRFWACADPALDVLHAQEHEMPEFQQERLLVLTEALARYQNR</sequence>
<accession>A0A7G1KVV4</accession>
<dbReference type="InterPro" id="IPR011009">
    <property type="entry name" value="Kinase-like_dom_sf"/>
</dbReference>
<evidence type="ECO:0000313" key="3">
    <source>
        <dbReference type="Proteomes" id="UP000516173"/>
    </source>
</evidence>
<dbReference type="EMBL" id="AP023396">
    <property type="protein sequence ID" value="BCK58119.1"/>
    <property type="molecule type" value="Genomic_DNA"/>
</dbReference>
<feature type="domain" description="Aminoglycoside phosphotransferase" evidence="1">
    <location>
        <begin position="35"/>
        <end position="258"/>
    </location>
</feature>
<dbReference type="Pfam" id="PF01636">
    <property type="entry name" value="APH"/>
    <property type="match status" value="1"/>
</dbReference>
<dbReference type="SUPFAM" id="SSF56112">
    <property type="entry name" value="Protein kinase-like (PK-like)"/>
    <property type="match status" value="1"/>
</dbReference>
<dbReference type="AlphaFoldDB" id="A0A7G1KVV4"/>
<reference evidence="2 3" key="1">
    <citation type="submission" date="2020-08" db="EMBL/GenBank/DDBJ databases">
        <title>Genome Sequencing of Nocardia wallacei strain FMUON74 and assembly.</title>
        <authorList>
            <person name="Toyokawa M."/>
            <person name="Uesaka K."/>
        </authorList>
    </citation>
    <scope>NUCLEOTIDE SEQUENCE [LARGE SCALE GENOMIC DNA]</scope>
    <source>
        <strain evidence="2 3">FMUON74</strain>
    </source>
</reference>
<name>A0A7G1KVV4_9NOCA</name>
<dbReference type="PANTHER" id="PTHR21310">
    <property type="entry name" value="AMINOGLYCOSIDE PHOSPHOTRANSFERASE-RELATED-RELATED"/>
    <property type="match status" value="1"/>
</dbReference>
<proteinExistence type="predicted"/>
<dbReference type="InterPro" id="IPR051678">
    <property type="entry name" value="AGP_Transferase"/>
</dbReference>
<protein>
    <recommendedName>
        <fullName evidence="1">Aminoglycoside phosphotransferase domain-containing protein</fullName>
    </recommendedName>
</protein>
<dbReference type="Gene3D" id="3.30.200.20">
    <property type="entry name" value="Phosphorylase Kinase, domain 1"/>
    <property type="match status" value="1"/>
</dbReference>
<dbReference type="Proteomes" id="UP000516173">
    <property type="component" value="Chromosome"/>
</dbReference>
<dbReference type="KEGG" id="nwl:NWFMUON74_58910"/>
<dbReference type="PANTHER" id="PTHR21310:SF42">
    <property type="entry name" value="BIFUNCTIONAL AAC_APH"/>
    <property type="match status" value="1"/>
</dbReference>
<organism evidence="2 3">
    <name type="scientific">Nocardia wallacei</name>
    <dbReference type="NCBI Taxonomy" id="480035"/>
    <lineage>
        <taxon>Bacteria</taxon>
        <taxon>Bacillati</taxon>
        <taxon>Actinomycetota</taxon>
        <taxon>Actinomycetes</taxon>
        <taxon>Mycobacteriales</taxon>
        <taxon>Nocardiaceae</taxon>
        <taxon>Nocardia</taxon>
    </lineage>
</organism>